<dbReference type="EMBL" id="CP091196">
    <property type="protein sequence ID" value="UQS24805.1"/>
    <property type="molecule type" value="Genomic_DNA"/>
</dbReference>
<keyword evidence="2" id="KW-1185">Reference proteome</keyword>
<dbReference type="RefSeq" id="WP_094005540.1">
    <property type="nucleotide sequence ID" value="NZ_CP091196.1"/>
</dbReference>
<sequence>MTIRLHSAWFDAGRSRQVRLRSLRRTVSYLLGAEAEHRLWPENIGTGRVAVVRDFDHDSRQIRNAVRAGADVRGWSLLELPVIPGFGQIPVAADIRVVVPGHESLTAAARRCAAFWRCGVLAPATAGTLASPASLVLHPAPAVALSSSHDWYDHAAERWALRGELAFRCGTGQWERAEDVLVHPHDEGVLMGWRGWDRHLVPEPVTIRIERAAGGTLDGHAQTFPSGEYLCVPQRDRFHQVFWPGVQT</sequence>
<accession>A0ABY4NXK1</accession>
<organism evidence="1 2">
    <name type="scientific">Amycolatopsis thermalba</name>
    <dbReference type="NCBI Taxonomy" id="944492"/>
    <lineage>
        <taxon>Bacteria</taxon>
        <taxon>Bacillati</taxon>
        <taxon>Actinomycetota</taxon>
        <taxon>Actinomycetes</taxon>
        <taxon>Pseudonocardiales</taxon>
        <taxon>Pseudonocardiaceae</taxon>
        <taxon>Amycolatopsis</taxon>
    </lineage>
</organism>
<gene>
    <name evidence="1" type="ORF">L1857_19270</name>
</gene>
<dbReference type="Proteomes" id="UP000830158">
    <property type="component" value="Chromosome"/>
</dbReference>
<evidence type="ECO:0000313" key="2">
    <source>
        <dbReference type="Proteomes" id="UP000830158"/>
    </source>
</evidence>
<evidence type="ECO:0000313" key="1">
    <source>
        <dbReference type="EMBL" id="UQS24805.1"/>
    </source>
</evidence>
<name>A0ABY4NXK1_9PSEU</name>
<proteinExistence type="predicted"/>
<reference evidence="1" key="1">
    <citation type="submission" date="2022-01" db="EMBL/GenBank/DDBJ databases">
        <title>PSI-footprinting approach for the identification of protein synthesis inhibitor producers.</title>
        <authorList>
            <person name="Handel F."/>
            <person name="Kulik A."/>
            <person name="Wex K.W."/>
            <person name="Berscheid A."/>
            <person name="Saur J.S."/>
            <person name="Winkler A."/>
            <person name="Wibberg D."/>
            <person name="Kalinowski J."/>
            <person name="Broetz-Oesterhelt H."/>
            <person name="Mast Y."/>
        </authorList>
    </citation>
    <scope>NUCLEOTIDE SEQUENCE</scope>
    <source>
        <strain evidence="1">KNN 49.3e</strain>
    </source>
</reference>
<protein>
    <submittedName>
        <fullName evidence="1">Uncharacterized protein</fullName>
    </submittedName>
</protein>